<dbReference type="PANTHER" id="PTHR42758:SF2">
    <property type="entry name" value="PHOSPHATIDYLGLYCEROL PHOSPHOLIPASE C"/>
    <property type="match status" value="1"/>
</dbReference>
<keyword evidence="3 8" id="KW-0812">Transmembrane</keyword>
<dbReference type="GO" id="GO:0016020">
    <property type="term" value="C:membrane"/>
    <property type="evidence" value="ECO:0007669"/>
    <property type="project" value="UniProtKB-SubCell"/>
</dbReference>
<evidence type="ECO:0000256" key="2">
    <source>
        <dbReference type="ARBA" id="ARBA00007277"/>
    </source>
</evidence>
<feature type="transmembrane region" description="Helical" evidence="8">
    <location>
        <begin position="276"/>
        <end position="297"/>
    </location>
</feature>
<dbReference type="OrthoDB" id="1058301at2759"/>
<sequence length="320" mass="36685">MSRPIIIGNRGYRGKYPENSLVAFEKALEAGVDVIGTDLQMSRDGVVIISHDQSTLRCWNRQCKVGETDWSELKTLRCTSSGYTDLKMLTLIDVLKWVVDHPEVKLMLDIKYTNDQEIMLKSVAGMLSVQEHLPFWREHIIWGLWDVDWFQYGMDTGVIKDFEVVAITLSLEMAKRFVEFSRKIKNPHFRLSGVSVHFVSTWTSAFRNELIPYLSENNVHTYVWTVNKAQDFKQCAALPIAGFVTDFPTVARETISKQTPSQVKFKRPFPLTRKGLRFYAFILLYQLTVLVLFSSLAQHKIAGFSLSMLVARLLKAVHAV</sequence>
<dbReference type="AlphaFoldDB" id="A0A1G4IUJ1"/>
<proteinExistence type="inferred from homology"/>
<dbReference type="Proteomes" id="UP000191144">
    <property type="component" value="Chromosome B"/>
</dbReference>
<dbReference type="GO" id="GO:0046475">
    <property type="term" value="P:glycerophospholipid catabolic process"/>
    <property type="evidence" value="ECO:0007669"/>
    <property type="project" value="TreeGrafter"/>
</dbReference>
<keyword evidence="4" id="KW-0378">Hydrolase</keyword>
<evidence type="ECO:0000256" key="1">
    <source>
        <dbReference type="ARBA" id="ARBA00004370"/>
    </source>
</evidence>
<dbReference type="SUPFAM" id="SSF51695">
    <property type="entry name" value="PLC-like phosphodiesterases"/>
    <property type="match status" value="1"/>
</dbReference>
<dbReference type="EMBL" id="LT598478">
    <property type="protein sequence ID" value="SCU80705.1"/>
    <property type="molecule type" value="Genomic_DNA"/>
</dbReference>
<name>A0A1G4IUJ1_9SACH</name>
<dbReference type="Gene3D" id="3.20.20.190">
    <property type="entry name" value="Phosphatidylinositol (PI) phosphodiesterase"/>
    <property type="match status" value="1"/>
</dbReference>
<dbReference type="Pfam" id="PF03009">
    <property type="entry name" value="GDPD"/>
    <property type="match status" value="1"/>
</dbReference>
<organism evidence="10 11">
    <name type="scientific">Lachancea meyersii CBS 8951</name>
    <dbReference type="NCBI Taxonomy" id="1266667"/>
    <lineage>
        <taxon>Eukaryota</taxon>
        <taxon>Fungi</taxon>
        <taxon>Dikarya</taxon>
        <taxon>Ascomycota</taxon>
        <taxon>Saccharomycotina</taxon>
        <taxon>Saccharomycetes</taxon>
        <taxon>Saccharomycetales</taxon>
        <taxon>Saccharomycetaceae</taxon>
        <taxon>Lachancea</taxon>
    </lineage>
</organism>
<accession>A0A1G4IUJ1</accession>
<dbReference type="GO" id="GO:0034479">
    <property type="term" value="F:phosphatidylglycerol phospholipase C activity"/>
    <property type="evidence" value="ECO:0007669"/>
    <property type="project" value="TreeGrafter"/>
</dbReference>
<evidence type="ECO:0000256" key="7">
    <source>
        <dbReference type="ARBA" id="ARBA00023136"/>
    </source>
</evidence>
<evidence type="ECO:0000313" key="11">
    <source>
        <dbReference type="Proteomes" id="UP000191144"/>
    </source>
</evidence>
<keyword evidence="6" id="KW-0443">Lipid metabolism</keyword>
<dbReference type="PANTHER" id="PTHR42758">
    <property type="entry name" value="PHOSPHATIDYLGLYCEROL PHOSPHOLIPASE C"/>
    <property type="match status" value="1"/>
</dbReference>
<reference evidence="11" key="1">
    <citation type="submission" date="2016-03" db="EMBL/GenBank/DDBJ databases">
        <authorList>
            <person name="Devillers Hugo."/>
        </authorList>
    </citation>
    <scope>NUCLEOTIDE SEQUENCE [LARGE SCALE GENOMIC DNA]</scope>
</reference>
<dbReference type="InterPro" id="IPR030395">
    <property type="entry name" value="GP_PDE_dom"/>
</dbReference>
<dbReference type="PROSITE" id="PS51704">
    <property type="entry name" value="GP_PDE"/>
    <property type="match status" value="1"/>
</dbReference>
<evidence type="ECO:0000256" key="3">
    <source>
        <dbReference type="ARBA" id="ARBA00022692"/>
    </source>
</evidence>
<comment type="subcellular location">
    <subcellularLocation>
        <location evidence="1">Membrane</location>
    </subcellularLocation>
</comment>
<dbReference type="InterPro" id="IPR052271">
    <property type="entry name" value="GDPD-Related"/>
</dbReference>
<gene>
    <name evidence="10" type="ORF">LAME_0B04258G</name>
</gene>
<evidence type="ECO:0000256" key="6">
    <source>
        <dbReference type="ARBA" id="ARBA00023098"/>
    </source>
</evidence>
<evidence type="ECO:0000256" key="8">
    <source>
        <dbReference type="SAM" id="Phobius"/>
    </source>
</evidence>
<keyword evidence="11" id="KW-1185">Reference proteome</keyword>
<keyword evidence="5 8" id="KW-1133">Transmembrane helix</keyword>
<evidence type="ECO:0000256" key="4">
    <source>
        <dbReference type="ARBA" id="ARBA00022801"/>
    </source>
</evidence>
<keyword evidence="7 8" id="KW-0472">Membrane</keyword>
<feature type="domain" description="GP-PDE" evidence="9">
    <location>
        <begin position="4"/>
        <end position="255"/>
    </location>
</feature>
<dbReference type="CDD" id="cd08570">
    <property type="entry name" value="GDPD_YPL206cp_fungi"/>
    <property type="match status" value="1"/>
</dbReference>
<dbReference type="InterPro" id="IPR017946">
    <property type="entry name" value="PLC-like_Pdiesterase_TIM-brl"/>
</dbReference>
<evidence type="ECO:0000256" key="5">
    <source>
        <dbReference type="ARBA" id="ARBA00022989"/>
    </source>
</evidence>
<evidence type="ECO:0000313" key="10">
    <source>
        <dbReference type="EMBL" id="SCU80705.1"/>
    </source>
</evidence>
<evidence type="ECO:0000259" key="9">
    <source>
        <dbReference type="PROSITE" id="PS51704"/>
    </source>
</evidence>
<protein>
    <submittedName>
        <fullName evidence="10">LAME_0B04258g1_1</fullName>
    </submittedName>
</protein>
<dbReference type="GO" id="GO:0005737">
    <property type="term" value="C:cytoplasm"/>
    <property type="evidence" value="ECO:0007669"/>
    <property type="project" value="UniProtKB-ARBA"/>
</dbReference>
<comment type="similarity">
    <text evidence="2">Belongs to the glycerophosphoryl diester phosphodiesterase family.</text>
</comment>